<comment type="caution">
    <text evidence="5">The sequence shown here is derived from an EMBL/GenBank/DDBJ whole genome shotgun (WGS) entry which is preliminary data.</text>
</comment>
<evidence type="ECO:0000259" key="4">
    <source>
        <dbReference type="Pfam" id="PF17853"/>
    </source>
</evidence>
<proteinExistence type="inferred from homology"/>
<dbReference type="Gene3D" id="1.10.10.2840">
    <property type="entry name" value="PucR C-terminal helix-turn-helix domain"/>
    <property type="match status" value="1"/>
</dbReference>
<comment type="similarity">
    <text evidence="1">Belongs to the CdaR family.</text>
</comment>
<evidence type="ECO:0000259" key="3">
    <source>
        <dbReference type="Pfam" id="PF14361"/>
    </source>
</evidence>
<reference evidence="5 6" key="1">
    <citation type="submission" date="2020-02" db="EMBL/GenBank/DDBJ databases">
        <title>Acidophilic actinobacteria isolated from forest soil.</title>
        <authorList>
            <person name="Golinska P."/>
        </authorList>
    </citation>
    <scope>NUCLEOTIDE SEQUENCE [LARGE SCALE GENOMIC DNA]</scope>
    <source>
        <strain evidence="5 6">NL8</strain>
    </source>
</reference>
<dbReference type="InterPro" id="IPR041522">
    <property type="entry name" value="CdaR_GGDEF"/>
</dbReference>
<sequence length="404" mass="43770">MIRQRGDVAALLRVRVDTLAAAMVRAYQAEISEYREITDDSLLGDVLEVSVATVRCCLNAIRTGELHDEDFVPLIEGARRRAVQGFGKEAVLRAYRLGVQVFWREVTEVLADTGTSSEHDLVSMAAASVLEFADRISTEVAAAYAGQAGRDGRDGRVMEQQYRSQLFESVLAGTLAEHHRGVDSFAVQHCVVVAEVRSSAPFADLEEVGRSIVNRAGALSWTVRHRSVVAAVEVPGRGRDKLVRSLAALPSDQVVGIGLGYVAENASQTRQSYVEALDALRVGLGITGRSAIRPVFDHYSMAPLIAMLAEPDRARRFVAAALAPLASVMDRGWALPTVDAYLTHGGCLNDVALALNVHKSTVKYRLSELRPYLDLAACGGEQSATLLLAVRVHKYLSTAGFDVR</sequence>
<dbReference type="InterPro" id="IPR051448">
    <property type="entry name" value="CdaR-like_regulators"/>
</dbReference>
<gene>
    <name evidence="5" type="ORF">KGQ19_39165</name>
</gene>
<dbReference type="RefSeq" id="WP_212018918.1">
    <property type="nucleotide sequence ID" value="NZ_JAAFYZ010000217.1"/>
</dbReference>
<dbReference type="InterPro" id="IPR042070">
    <property type="entry name" value="PucR_C-HTH_sf"/>
</dbReference>
<dbReference type="InterPro" id="IPR025751">
    <property type="entry name" value="RsbRD_N_dom"/>
</dbReference>
<evidence type="ECO:0000256" key="1">
    <source>
        <dbReference type="ARBA" id="ARBA00006754"/>
    </source>
</evidence>
<feature type="domain" description="CdaR GGDEF-like" evidence="4">
    <location>
        <begin position="187"/>
        <end position="282"/>
    </location>
</feature>
<protein>
    <submittedName>
        <fullName evidence="5">Helix-turn-helix domain-containing protein</fullName>
    </submittedName>
</protein>
<accession>A0ABS5L3J1</accession>
<keyword evidence="6" id="KW-1185">Reference proteome</keyword>
<dbReference type="EMBL" id="JAAFYZ010000217">
    <property type="protein sequence ID" value="MBS2552891.1"/>
    <property type="molecule type" value="Genomic_DNA"/>
</dbReference>
<dbReference type="Proteomes" id="UP000730482">
    <property type="component" value="Unassembled WGS sequence"/>
</dbReference>
<evidence type="ECO:0000259" key="2">
    <source>
        <dbReference type="Pfam" id="PF13556"/>
    </source>
</evidence>
<dbReference type="InterPro" id="IPR025736">
    <property type="entry name" value="PucR_C-HTH_dom"/>
</dbReference>
<dbReference type="Pfam" id="PF14361">
    <property type="entry name" value="RsbRD_N"/>
    <property type="match status" value="1"/>
</dbReference>
<feature type="domain" description="PucR C-terminal helix-turn-helix" evidence="2">
    <location>
        <begin position="335"/>
        <end position="392"/>
    </location>
</feature>
<evidence type="ECO:0000313" key="5">
    <source>
        <dbReference type="EMBL" id="MBS2552891.1"/>
    </source>
</evidence>
<name>A0ABS5L3J1_9ACTN</name>
<organism evidence="5 6">
    <name type="scientific">Catenulispora pinistramenti</name>
    <dbReference type="NCBI Taxonomy" id="2705254"/>
    <lineage>
        <taxon>Bacteria</taxon>
        <taxon>Bacillati</taxon>
        <taxon>Actinomycetota</taxon>
        <taxon>Actinomycetes</taxon>
        <taxon>Catenulisporales</taxon>
        <taxon>Catenulisporaceae</taxon>
        <taxon>Catenulispora</taxon>
    </lineage>
</organism>
<dbReference type="PANTHER" id="PTHR33744">
    <property type="entry name" value="CARBOHYDRATE DIACID REGULATOR"/>
    <property type="match status" value="1"/>
</dbReference>
<dbReference type="Pfam" id="PF13556">
    <property type="entry name" value="HTH_30"/>
    <property type="match status" value="1"/>
</dbReference>
<dbReference type="Pfam" id="PF17853">
    <property type="entry name" value="GGDEF_2"/>
    <property type="match status" value="1"/>
</dbReference>
<feature type="domain" description="RsbT co-antagonist protein RsbRD N-terminal" evidence="3">
    <location>
        <begin position="17"/>
        <end position="150"/>
    </location>
</feature>
<evidence type="ECO:0000313" key="6">
    <source>
        <dbReference type="Proteomes" id="UP000730482"/>
    </source>
</evidence>